<sequence>MHHRTKGTGANPLRRHADRTRTRMHAAFALTCLLAVIAGFALGRAAWTDGHRTAENLARHRHTVTATTVGHTTYRAGAQPSSRPVTVAAATWHYPSQRAHTETIPVPAGTRHGDTVRLWVDGNGRATGAPPSQAHVALNAVGIGTGALAGIVLAGGALVALRLRFVDAGSARAWDSEWAGVEPLWSGRLRPGQGAGDD</sequence>
<protein>
    <recommendedName>
        <fullName evidence="3">Integral membrane protein</fullName>
    </recommendedName>
</protein>
<dbReference type="OrthoDB" id="5190576at2"/>
<dbReference type="RefSeq" id="WP_150255811.1">
    <property type="nucleotide sequence ID" value="NZ_CP029189.1"/>
</dbReference>
<dbReference type="Proteomes" id="UP000324101">
    <property type="component" value="Chromosome"/>
</dbReference>
<evidence type="ECO:0000313" key="2">
    <source>
        <dbReference type="Proteomes" id="UP000324101"/>
    </source>
</evidence>
<dbReference type="PANTHER" id="PTHR42305:SF1">
    <property type="entry name" value="MEMBRANE PROTEIN RV1733C-RELATED"/>
    <property type="match status" value="1"/>
</dbReference>
<dbReference type="AlphaFoldDB" id="A0A5P2DGE9"/>
<reference evidence="1 2" key="1">
    <citation type="submission" date="2018-05" db="EMBL/GenBank/DDBJ databases">
        <title>Streptomyces venezuelae.</title>
        <authorList>
            <person name="Kim W."/>
            <person name="Lee N."/>
            <person name="Cho B.-K."/>
        </authorList>
    </citation>
    <scope>NUCLEOTIDE SEQUENCE [LARGE SCALE GENOMIC DNA]</scope>
    <source>
        <strain evidence="1 2">ATCC 21018</strain>
    </source>
</reference>
<dbReference type="EMBL" id="CP029189">
    <property type="protein sequence ID" value="QES53228.1"/>
    <property type="molecule type" value="Genomic_DNA"/>
</dbReference>
<gene>
    <name evidence="1" type="ORF">DEJ51_02325</name>
</gene>
<evidence type="ECO:0008006" key="3">
    <source>
        <dbReference type="Google" id="ProtNLM"/>
    </source>
</evidence>
<organism evidence="1 2">
    <name type="scientific">Streptomyces venezuelae</name>
    <dbReference type="NCBI Taxonomy" id="54571"/>
    <lineage>
        <taxon>Bacteria</taxon>
        <taxon>Bacillati</taxon>
        <taxon>Actinomycetota</taxon>
        <taxon>Actinomycetes</taxon>
        <taxon>Kitasatosporales</taxon>
        <taxon>Streptomycetaceae</taxon>
        <taxon>Streptomyces</taxon>
    </lineage>
</organism>
<dbReference type="PANTHER" id="PTHR42305">
    <property type="entry name" value="MEMBRANE PROTEIN RV1733C-RELATED"/>
    <property type="match status" value="1"/>
</dbReference>
<evidence type="ECO:0000313" key="1">
    <source>
        <dbReference type="EMBL" id="QES53228.1"/>
    </source>
</evidence>
<name>A0A5P2DGE9_STRVZ</name>
<proteinExistence type="predicted"/>
<accession>A0A5P2DGE9</accession>
<dbReference type="InterPro" id="IPR039708">
    <property type="entry name" value="MT1774/Rv1733c-like"/>
</dbReference>